<evidence type="ECO:0000256" key="9">
    <source>
        <dbReference type="SAM" id="Phobius"/>
    </source>
</evidence>
<feature type="region of interest" description="Disordered" evidence="8">
    <location>
        <begin position="400"/>
        <end position="421"/>
    </location>
</feature>
<evidence type="ECO:0000313" key="11">
    <source>
        <dbReference type="EMBL" id="QDX93737.1"/>
    </source>
</evidence>
<keyword evidence="7 9" id="KW-0472">Membrane</keyword>
<dbReference type="Proteomes" id="UP000319432">
    <property type="component" value="Chromosome"/>
</dbReference>
<dbReference type="Gene3D" id="1.20.1250.20">
    <property type="entry name" value="MFS general substrate transporter like domains"/>
    <property type="match status" value="1"/>
</dbReference>
<protein>
    <submittedName>
        <fullName evidence="11">MFS transporter</fullName>
    </submittedName>
</protein>
<dbReference type="EMBL" id="CP033464">
    <property type="protein sequence ID" value="QDX93737.1"/>
    <property type="molecule type" value="Genomic_DNA"/>
</dbReference>
<feature type="transmembrane region" description="Helical" evidence="9">
    <location>
        <begin position="216"/>
        <end position="242"/>
    </location>
</feature>
<evidence type="ECO:0000313" key="12">
    <source>
        <dbReference type="Proteomes" id="UP000319432"/>
    </source>
</evidence>
<evidence type="ECO:0000256" key="1">
    <source>
        <dbReference type="ARBA" id="ARBA00004651"/>
    </source>
</evidence>
<dbReference type="InterPro" id="IPR036259">
    <property type="entry name" value="MFS_trans_sf"/>
</dbReference>
<dbReference type="PROSITE" id="PS00216">
    <property type="entry name" value="SUGAR_TRANSPORT_1"/>
    <property type="match status" value="1"/>
</dbReference>
<dbReference type="InterPro" id="IPR050189">
    <property type="entry name" value="MFS_Efflux_Transporters"/>
</dbReference>
<keyword evidence="5 9" id="KW-0812">Transmembrane</keyword>
<dbReference type="AlphaFoldDB" id="A0A518V9R3"/>
<dbReference type="SUPFAM" id="SSF103473">
    <property type="entry name" value="MFS general substrate transporter"/>
    <property type="match status" value="1"/>
</dbReference>
<dbReference type="InterPro" id="IPR001958">
    <property type="entry name" value="Tet-R_TetA/multi-R_MdtG-like"/>
</dbReference>
<name>A0A518V9R3_BRELA</name>
<feature type="transmembrane region" description="Helical" evidence="9">
    <location>
        <begin position="308"/>
        <end position="329"/>
    </location>
</feature>
<dbReference type="PROSITE" id="PS50850">
    <property type="entry name" value="MFS"/>
    <property type="match status" value="1"/>
</dbReference>
<evidence type="ECO:0000256" key="5">
    <source>
        <dbReference type="ARBA" id="ARBA00022692"/>
    </source>
</evidence>
<dbReference type="PANTHER" id="PTHR43124">
    <property type="entry name" value="PURINE EFFLUX PUMP PBUE"/>
    <property type="match status" value="1"/>
</dbReference>
<evidence type="ECO:0000256" key="4">
    <source>
        <dbReference type="ARBA" id="ARBA00022475"/>
    </source>
</evidence>
<accession>A0A518V9R3</accession>
<dbReference type="PANTHER" id="PTHR43124:SF3">
    <property type="entry name" value="CHLORAMPHENICOL EFFLUX PUMP RV0191"/>
    <property type="match status" value="1"/>
</dbReference>
<keyword evidence="6 9" id="KW-1133">Transmembrane helix</keyword>
<feature type="transmembrane region" description="Helical" evidence="9">
    <location>
        <begin position="163"/>
        <end position="187"/>
    </location>
</feature>
<keyword evidence="3" id="KW-0813">Transport</keyword>
<evidence type="ECO:0000256" key="3">
    <source>
        <dbReference type="ARBA" id="ARBA00022448"/>
    </source>
</evidence>
<evidence type="ECO:0000256" key="7">
    <source>
        <dbReference type="ARBA" id="ARBA00023136"/>
    </source>
</evidence>
<proteinExistence type="inferred from homology"/>
<evidence type="ECO:0000256" key="8">
    <source>
        <dbReference type="SAM" id="MobiDB-lite"/>
    </source>
</evidence>
<feature type="transmembrane region" description="Helical" evidence="9">
    <location>
        <begin position="284"/>
        <end position="302"/>
    </location>
</feature>
<feature type="transmembrane region" description="Helical" evidence="9">
    <location>
        <begin position="350"/>
        <end position="368"/>
    </location>
</feature>
<feature type="transmembrane region" description="Helical" evidence="9">
    <location>
        <begin position="74"/>
        <end position="94"/>
    </location>
</feature>
<evidence type="ECO:0000256" key="2">
    <source>
        <dbReference type="ARBA" id="ARBA00007520"/>
    </source>
</evidence>
<feature type="domain" description="Major facilitator superfamily (MFS) profile" evidence="10">
    <location>
        <begin position="8"/>
        <end position="398"/>
    </location>
</feature>
<dbReference type="GO" id="GO:0022857">
    <property type="term" value="F:transmembrane transporter activity"/>
    <property type="evidence" value="ECO:0007669"/>
    <property type="project" value="InterPro"/>
</dbReference>
<keyword evidence="12" id="KW-1185">Reference proteome</keyword>
<comment type="subcellular location">
    <subcellularLocation>
        <location evidence="1">Cell membrane</location>
        <topology evidence="1">Multi-pass membrane protein</topology>
    </subcellularLocation>
</comment>
<dbReference type="InterPro" id="IPR020846">
    <property type="entry name" value="MFS_dom"/>
</dbReference>
<sequence length="421" mass="46137">MEDKKTWDLISVASIPLVMTLGNSMLIPVLTIMEKKLGISPLQASMLITTYSVVAILLIPLAGFLSDRIGRKTIIIPSLIIAGLGGLLSGWAAWKMANPYMMILVGRTLQGVGAAGAFPIVMPLIGDMFRNKTEVSSGLGIIETSNTFGKVLSPVLGAWLASLIWYLPFFATPIFCLVSLLLVAFFVKVPKERQKPKSFQECKASIFSIFHAEGRWLYAVFAIGCISMFVLFGVLFHLSSVLEDQYKWEGIKKGLILAIPLAALCLVSYLTGRVIGENKTLMKWLSFSGMLFLLGSMLWISFAQSQSIYLLIILLCVSGAGIGATLPSLDALLTKRFEKEERGTITSLYNSARFVGVAFGPPIFAYLITFSHRVLFLTVAGICLVAAILSLFAIKPSEKTTKKEDDGSGSMRKMRRYRVKT</sequence>
<feature type="transmembrane region" description="Helical" evidence="9">
    <location>
        <begin position="44"/>
        <end position="62"/>
    </location>
</feature>
<keyword evidence="4" id="KW-1003">Cell membrane</keyword>
<dbReference type="CDD" id="cd17474">
    <property type="entry name" value="MFS_YfmO_like"/>
    <property type="match status" value="1"/>
</dbReference>
<dbReference type="Pfam" id="PF07690">
    <property type="entry name" value="MFS_1"/>
    <property type="match status" value="1"/>
</dbReference>
<evidence type="ECO:0000256" key="6">
    <source>
        <dbReference type="ARBA" id="ARBA00022989"/>
    </source>
</evidence>
<reference evidence="11 12" key="1">
    <citation type="submission" date="2018-11" db="EMBL/GenBank/DDBJ databases">
        <title>Phylogenetic determinants of toxin gene distribution in genomes of Brevibacillus laterosporus.</title>
        <authorList>
            <person name="Glare T.R."/>
            <person name="Durrant A."/>
            <person name="Berry C."/>
            <person name="Palma L."/>
            <person name="Ormskirk M."/>
            <person name="Cox M.O."/>
        </authorList>
    </citation>
    <scope>NUCLEOTIDE SEQUENCE [LARGE SCALE GENOMIC DNA]</scope>
    <source>
        <strain evidence="11 12">1821L</strain>
    </source>
</reference>
<feature type="transmembrane region" description="Helical" evidence="9">
    <location>
        <begin position="254"/>
        <end position="272"/>
    </location>
</feature>
<dbReference type="InterPro" id="IPR011701">
    <property type="entry name" value="MFS"/>
</dbReference>
<dbReference type="InterPro" id="IPR005829">
    <property type="entry name" value="Sugar_transporter_CS"/>
</dbReference>
<gene>
    <name evidence="11" type="ORF">EEL30_16410</name>
</gene>
<evidence type="ECO:0000259" key="10">
    <source>
        <dbReference type="PROSITE" id="PS50850"/>
    </source>
</evidence>
<dbReference type="PRINTS" id="PR01035">
    <property type="entry name" value="TCRTETA"/>
</dbReference>
<dbReference type="GO" id="GO:0005886">
    <property type="term" value="C:plasma membrane"/>
    <property type="evidence" value="ECO:0007669"/>
    <property type="project" value="UniProtKB-SubCell"/>
</dbReference>
<feature type="transmembrane region" description="Helical" evidence="9">
    <location>
        <begin position="101"/>
        <end position="125"/>
    </location>
</feature>
<feature type="transmembrane region" description="Helical" evidence="9">
    <location>
        <begin position="12"/>
        <end position="32"/>
    </location>
</feature>
<feature type="compositionally biased region" description="Basic residues" evidence="8">
    <location>
        <begin position="412"/>
        <end position="421"/>
    </location>
</feature>
<organism evidence="11 12">
    <name type="scientific">Brevibacillus laterosporus</name>
    <name type="common">Bacillus laterosporus</name>
    <dbReference type="NCBI Taxonomy" id="1465"/>
    <lineage>
        <taxon>Bacteria</taxon>
        <taxon>Bacillati</taxon>
        <taxon>Bacillota</taxon>
        <taxon>Bacilli</taxon>
        <taxon>Bacillales</taxon>
        <taxon>Paenibacillaceae</taxon>
        <taxon>Brevibacillus</taxon>
    </lineage>
</organism>
<dbReference type="OrthoDB" id="2986280at2"/>
<feature type="transmembrane region" description="Helical" evidence="9">
    <location>
        <begin position="374"/>
        <end position="394"/>
    </location>
</feature>
<comment type="similarity">
    <text evidence="2">Belongs to the major facilitator superfamily. TCR/Tet family.</text>
</comment>